<organism evidence="1">
    <name type="scientific">uncultured Caudovirales phage</name>
    <dbReference type="NCBI Taxonomy" id="2100421"/>
    <lineage>
        <taxon>Viruses</taxon>
        <taxon>Duplodnaviria</taxon>
        <taxon>Heunggongvirae</taxon>
        <taxon>Uroviricota</taxon>
        <taxon>Caudoviricetes</taxon>
        <taxon>Peduoviridae</taxon>
        <taxon>Maltschvirus</taxon>
        <taxon>Maltschvirus maltsch</taxon>
    </lineage>
</organism>
<sequence length="175" mass="20267">MITLKEFLESVSYEITDIDPYLWDCYGNNAVSLTHSQDVDWAKYSADVVYDSVDGTVYELSVHDFILNRAYRIINPDYRQYYLDECEDRGIDSHEAWDDVEYVDLDLNDDFLKKLNAIMAGKDYDDTVTLELTISDEDLLKYMKAAHEMNITFNDLINLALAEAVEANKKDLSFP</sequence>
<name>A0A6J5KS19_9CAUD</name>
<proteinExistence type="predicted"/>
<evidence type="ECO:0000313" key="1">
    <source>
        <dbReference type="EMBL" id="CAB4125224.1"/>
    </source>
</evidence>
<protein>
    <submittedName>
        <fullName evidence="1">Uncharacterized protein</fullName>
    </submittedName>
</protein>
<dbReference type="EMBL" id="LR796186">
    <property type="protein sequence ID" value="CAB4125224.1"/>
    <property type="molecule type" value="Genomic_DNA"/>
</dbReference>
<accession>A0A6J5KS19</accession>
<gene>
    <name evidence="1" type="ORF">UFOVP58_86</name>
</gene>
<reference evidence="1" key="1">
    <citation type="submission" date="2020-04" db="EMBL/GenBank/DDBJ databases">
        <authorList>
            <person name="Chiriac C."/>
            <person name="Salcher M."/>
            <person name="Ghai R."/>
            <person name="Kavagutti S V."/>
        </authorList>
    </citation>
    <scope>NUCLEOTIDE SEQUENCE</scope>
</reference>